<dbReference type="Gene3D" id="3.30.450.20">
    <property type="entry name" value="PAS domain"/>
    <property type="match status" value="3"/>
</dbReference>
<dbReference type="RefSeq" id="WP_183794843.1">
    <property type="nucleotide sequence ID" value="NZ_JACIDU010000020.1"/>
</dbReference>
<reference evidence="11 12" key="1">
    <citation type="submission" date="2020-08" db="EMBL/GenBank/DDBJ databases">
        <title>Genomic Encyclopedia of Type Strains, Phase IV (KMG-IV): sequencing the most valuable type-strain genomes for metagenomic binning, comparative biology and taxonomic classification.</title>
        <authorList>
            <person name="Goeker M."/>
        </authorList>
    </citation>
    <scope>NUCLEOTIDE SEQUENCE [LARGE SCALE GENOMIC DNA]</scope>
    <source>
        <strain evidence="11 12">DSM 26385</strain>
    </source>
</reference>
<evidence type="ECO:0000256" key="5">
    <source>
        <dbReference type="ARBA" id="ARBA00022989"/>
    </source>
</evidence>
<dbReference type="InterPro" id="IPR013656">
    <property type="entry name" value="PAS_4"/>
</dbReference>
<dbReference type="Pfam" id="PF02743">
    <property type="entry name" value="dCache_1"/>
    <property type="match status" value="1"/>
</dbReference>
<dbReference type="AlphaFoldDB" id="A0A7W6P371"/>
<keyword evidence="3" id="KW-1003">Cell membrane</keyword>
<dbReference type="EMBL" id="JACIDU010000020">
    <property type="protein sequence ID" value="MBB4105398.1"/>
    <property type="molecule type" value="Genomic_DNA"/>
</dbReference>
<comment type="caution">
    <text evidence="11">The sequence shown here is derived from an EMBL/GenBank/DDBJ whole genome shotgun (WGS) entry which is preliminary data.</text>
</comment>
<dbReference type="PROSITE" id="PS50887">
    <property type="entry name" value="GGDEF"/>
    <property type="match status" value="1"/>
</dbReference>
<evidence type="ECO:0000256" key="1">
    <source>
        <dbReference type="ARBA" id="ARBA00004651"/>
    </source>
</evidence>
<dbReference type="InterPro" id="IPR035965">
    <property type="entry name" value="PAS-like_dom_sf"/>
</dbReference>
<dbReference type="SUPFAM" id="SSF55785">
    <property type="entry name" value="PYP-like sensor domain (PAS domain)"/>
    <property type="match status" value="1"/>
</dbReference>
<feature type="domain" description="PAS" evidence="8">
    <location>
        <begin position="310"/>
        <end position="358"/>
    </location>
</feature>
<dbReference type="CDD" id="cd12914">
    <property type="entry name" value="PDC1_DGC_like"/>
    <property type="match status" value="1"/>
</dbReference>
<dbReference type="PROSITE" id="PS50112">
    <property type="entry name" value="PAS"/>
    <property type="match status" value="1"/>
</dbReference>
<evidence type="ECO:0000259" key="10">
    <source>
        <dbReference type="PROSITE" id="PS50887"/>
    </source>
</evidence>
<dbReference type="SMART" id="SM00267">
    <property type="entry name" value="GGDEF"/>
    <property type="match status" value="1"/>
</dbReference>
<comment type="subcellular location">
    <subcellularLocation>
        <location evidence="1">Cell membrane</location>
        <topology evidence="1">Multi-pass membrane protein</topology>
    </subcellularLocation>
</comment>
<dbReference type="NCBIfam" id="TIGR00229">
    <property type="entry name" value="sensory_box"/>
    <property type="match status" value="1"/>
</dbReference>
<dbReference type="InterPro" id="IPR000160">
    <property type="entry name" value="GGDEF_dom"/>
</dbReference>
<dbReference type="Proteomes" id="UP000584824">
    <property type="component" value="Unassembled WGS sequence"/>
</dbReference>
<dbReference type="PANTHER" id="PTHR45138">
    <property type="entry name" value="REGULATORY COMPONENTS OF SENSORY TRANSDUCTION SYSTEM"/>
    <property type="match status" value="1"/>
</dbReference>
<dbReference type="Pfam" id="PF00990">
    <property type="entry name" value="GGDEF"/>
    <property type="match status" value="1"/>
</dbReference>
<evidence type="ECO:0000256" key="6">
    <source>
        <dbReference type="ARBA" id="ARBA00023136"/>
    </source>
</evidence>
<dbReference type="Pfam" id="PF08448">
    <property type="entry name" value="PAS_4"/>
    <property type="match status" value="1"/>
</dbReference>
<feature type="domain" description="GGDEF" evidence="10">
    <location>
        <begin position="467"/>
        <end position="606"/>
    </location>
</feature>
<organism evidence="11 12">
    <name type="scientific">Allorhizobium borbori</name>
    <dbReference type="NCBI Taxonomy" id="485907"/>
    <lineage>
        <taxon>Bacteria</taxon>
        <taxon>Pseudomonadati</taxon>
        <taxon>Pseudomonadota</taxon>
        <taxon>Alphaproteobacteria</taxon>
        <taxon>Hyphomicrobiales</taxon>
        <taxon>Rhizobiaceae</taxon>
        <taxon>Rhizobium/Agrobacterium group</taxon>
        <taxon>Allorhizobium</taxon>
    </lineage>
</organism>
<dbReference type="GO" id="GO:0005886">
    <property type="term" value="C:plasma membrane"/>
    <property type="evidence" value="ECO:0007669"/>
    <property type="project" value="UniProtKB-SubCell"/>
</dbReference>
<keyword evidence="5" id="KW-1133">Transmembrane helix</keyword>
<feature type="domain" description="PAC" evidence="9">
    <location>
        <begin position="380"/>
        <end position="435"/>
    </location>
</feature>
<dbReference type="InterPro" id="IPR043128">
    <property type="entry name" value="Rev_trsase/Diguanyl_cyclase"/>
</dbReference>
<evidence type="ECO:0000259" key="8">
    <source>
        <dbReference type="PROSITE" id="PS50112"/>
    </source>
</evidence>
<dbReference type="PANTHER" id="PTHR45138:SF9">
    <property type="entry name" value="DIGUANYLATE CYCLASE DGCM-RELATED"/>
    <property type="match status" value="1"/>
</dbReference>
<evidence type="ECO:0000313" key="12">
    <source>
        <dbReference type="Proteomes" id="UP000584824"/>
    </source>
</evidence>
<evidence type="ECO:0000256" key="3">
    <source>
        <dbReference type="ARBA" id="ARBA00022475"/>
    </source>
</evidence>
<keyword evidence="6" id="KW-0472">Membrane</keyword>
<dbReference type="InterPro" id="IPR000700">
    <property type="entry name" value="PAS-assoc_C"/>
</dbReference>
<dbReference type="CDD" id="cd00130">
    <property type="entry name" value="PAS"/>
    <property type="match status" value="1"/>
</dbReference>
<dbReference type="CDD" id="cd12915">
    <property type="entry name" value="PDC2_DGC_like"/>
    <property type="match status" value="1"/>
</dbReference>
<evidence type="ECO:0000256" key="4">
    <source>
        <dbReference type="ARBA" id="ARBA00022692"/>
    </source>
</evidence>
<dbReference type="FunFam" id="3.30.70.270:FF:000001">
    <property type="entry name" value="Diguanylate cyclase domain protein"/>
    <property type="match status" value="1"/>
</dbReference>
<proteinExistence type="predicted"/>
<evidence type="ECO:0000256" key="7">
    <source>
        <dbReference type="ARBA" id="ARBA00034247"/>
    </source>
</evidence>
<dbReference type="InterPro" id="IPR033479">
    <property type="entry name" value="dCache_1"/>
</dbReference>
<dbReference type="GO" id="GO:0052621">
    <property type="term" value="F:diguanylate cyclase activity"/>
    <property type="evidence" value="ECO:0007669"/>
    <property type="project" value="UniProtKB-EC"/>
</dbReference>
<dbReference type="EC" id="2.7.7.65" evidence="2"/>
<accession>A0A7W6P371</accession>
<dbReference type="Gene3D" id="3.30.70.270">
    <property type="match status" value="1"/>
</dbReference>
<dbReference type="GO" id="GO:1902201">
    <property type="term" value="P:negative regulation of bacterial-type flagellum-dependent cell motility"/>
    <property type="evidence" value="ECO:0007669"/>
    <property type="project" value="TreeGrafter"/>
</dbReference>
<dbReference type="InterPro" id="IPR050469">
    <property type="entry name" value="Diguanylate_Cyclase"/>
</dbReference>
<keyword evidence="4" id="KW-0812">Transmembrane</keyword>
<comment type="catalytic activity">
    <reaction evidence="7">
        <text>2 GTP = 3',3'-c-di-GMP + 2 diphosphate</text>
        <dbReference type="Rhea" id="RHEA:24898"/>
        <dbReference type="ChEBI" id="CHEBI:33019"/>
        <dbReference type="ChEBI" id="CHEBI:37565"/>
        <dbReference type="ChEBI" id="CHEBI:58805"/>
        <dbReference type="EC" id="2.7.7.65"/>
    </reaction>
</comment>
<dbReference type="GO" id="GO:0043709">
    <property type="term" value="P:cell adhesion involved in single-species biofilm formation"/>
    <property type="evidence" value="ECO:0007669"/>
    <property type="project" value="TreeGrafter"/>
</dbReference>
<evidence type="ECO:0000256" key="2">
    <source>
        <dbReference type="ARBA" id="ARBA00012528"/>
    </source>
</evidence>
<name>A0A7W6P371_9HYPH</name>
<dbReference type="CDD" id="cd01949">
    <property type="entry name" value="GGDEF"/>
    <property type="match status" value="1"/>
</dbReference>
<dbReference type="SUPFAM" id="SSF55073">
    <property type="entry name" value="Nucleotide cyclase"/>
    <property type="match status" value="1"/>
</dbReference>
<dbReference type="InterPro" id="IPR029787">
    <property type="entry name" value="Nucleotide_cyclase"/>
</dbReference>
<sequence>MVLLVFLGLLAIVAYDEYVSWTGKIAQVEQNLTQSSSAIIQHVDDTVQMTESLLDALLGTITARDIDGHSNLRLLAEMKRLARLSGRIDFFSFVDQNGRVAVSSREAYDPAVDLSDREYFRFHRDNPGPKALIGKPVWSRLGGGWILTISRRYDHPEGSFGGVLIAALPLTYLTDFFGKFDIGAKGTFLLTRGDGIVLARAPEREDMYAMDISSHELFTRRLVGASSGVYEYQSPVDGEKRFGAFARSPRTGIVILTAASRPETLAAWSALARIRWTSFGLILALAGVAAWRWAHQTRLRRAGEMALAAREAEFRLLAESSSQMIQRLDANGVQVYVSPAATDVLGIAPEALLGHSIVEGLDRESALNVGAVLHKLRFGTRGETVVLKRDLPDGREVWLEVAFSRMPTTADGLGGFVAITRDITRQKREQEQLDALANTDALTGLANRRAFDNRLRLLTEGTGDRAAPLSLLMIDADKFKLYNDTYGHAEGDVCLRAIAGAVMQSVSRREDCAARFGGEEVAVLLPGTGFEGAMVVAQSICTRVASLGLQHSANQPWSVVTVSIGVATLPAGSREPLDAEALFHRADKALYRAKEDGRNRVAADETDGFNPSRIKATG</sequence>
<evidence type="ECO:0000259" key="9">
    <source>
        <dbReference type="PROSITE" id="PS50113"/>
    </source>
</evidence>
<dbReference type="NCBIfam" id="TIGR00254">
    <property type="entry name" value="GGDEF"/>
    <property type="match status" value="1"/>
</dbReference>
<evidence type="ECO:0000313" key="11">
    <source>
        <dbReference type="EMBL" id="MBB4105398.1"/>
    </source>
</evidence>
<protein>
    <recommendedName>
        <fullName evidence="2">diguanylate cyclase</fullName>
        <ecNumber evidence="2">2.7.7.65</ecNumber>
    </recommendedName>
</protein>
<keyword evidence="12" id="KW-1185">Reference proteome</keyword>
<dbReference type="PROSITE" id="PS50113">
    <property type="entry name" value="PAC"/>
    <property type="match status" value="1"/>
</dbReference>
<gene>
    <name evidence="11" type="ORF">GGQ66_003985</name>
</gene>
<dbReference type="SMART" id="SM00091">
    <property type="entry name" value="PAS"/>
    <property type="match status" value="1"/>
</dbReference>
<dbReference type="InterPro" id="IPR000014">
    <property type="entry name" value="PAS"/>
</dbReference>